<dbReference type="Proteomes" id="UP000006727">
    <property type="component" value="Chromosome 3"/>
</dbReference>
<reference evidence="4 5" key="1">
    <citation type="journal article" date="2008" name="Science">
        <title>The Physcomitrella genome reveals evolutionary insights into the conquest of land by plants.</title>
        <authorList>
            <person name="Rensing S."/>
            <person name="Lang D."/>
            <person name="Zimmer A."/>
            <person name="Terry A."/>
            <person name="Salamov A."/>
            <person name="Shapiro H."/>
            <person name="Nishiyama T."/>
            <person name="Perroud P.-F."/>
            <person name="Lindquist E."/>
            <person name="Kamisugi Y."/>
            <person name="Tanahashi T."/>
            <person name="Sakakibara K."/>
            <person name="Fujita T."/>
            <person name="Oishi K."/>
            <person name="Shin-I T."/>
            <person name="Kuroki Y."/>
            <person name="Toyoda A."/>
            <person name="Suzuki Y."/>
            <person name="Hashimoto A."/>
            <person name="Yamaguchi K."/>
            <person name="Sugano A."/>
            <person name="Kohara Y."/>
            <person name="Fujiyama A."/>
            <person name="Anterola A."/>
            <person name="Aoki S."/>
            <person name="Ashton N."/>
            <person name="Barbazuk W.B."/>
            <person name="Barker E."/>
            <person name="Bennetzen J."/>
            <person name="Bezanilla M."/>
            <person name="Blankenship R."/>
            <person name="Cho S.H."/>
            <person name="Dutcher S."/>
            <person name="Estelle M."/>
            <person name="Fawcett J.A."/>
            <person name="Gundlach H."/>
            <person name="Hanada K."/>
            <person name="Heyl A."/>
            <person name="Hicks K.A."/>
            <person name="Hugh J."/>
            <person name="Lohr M."/>
            <person name="Mayer K."/>
            <person name="Melkozernov A."/>
            <person name="Murata T."/>
            <person name="Nelson D."/>
            <person name="Pils B."/>
            <person name="Prigge M."/>
            <person name="Reiss B."/>
            <person name="Renner T."/>
            <person name="Rombauts S."/>
            <person name="Rushton P."/>
            <person name="Sanderfoot A."/>
            <person name="Schween G."/>
            <person name="Shiu S.-H."/>
            <person name="Stueber K."/>
            <person name="Theodoulou F.L."/>
            <person name="Tu H."/>
            <person name="Van de Peer Y."/>
            <person name="Verrier P.J."/>
            <person name="Waters E."/>
            <person name="Wood A."/>
            <person name="Yang L."/>
            <person name="Cove D."/>
            <person name="Cuming A."/>
            <person name="Hasebe M."/>
            <person name="Lucas S."/>
            <person name="Mishler D.B."/>
            <person name="Reski R."/>
            <person name="Grigoriev I."/>
            <person name="Quatrano R.S."/>
            <person name="Boore J.L."/>
        </authorList>
    </citation>
    <scope>NUCLEOTIDE SEQUENCE [LARGE SCALE GENOMIC DNA]</scope>
    <source>
        <strain evidence="4 5">cv. Gransden 2004</strain>
    </source>
</reference>
<dbReference type="PANTHER" id="PTHR47841:SF7">
    <property type="entry name" value="CYSTEINE_HISTIDINE-RICH C1 DOMAIN PROTEIN"/>
    <property type="match status" value="1"/>
</dbReference>
<dbReference type="PANTHER" id="PTHR47841">
    <property type="entry name" value="DIACYLGLYCEROL KINASE THETA-LIKE-RELATED"/>
    <property type="match status" value="1"/>
</dbReference>
<dbReference type="SUPFAM" id="SSF57889">
    <property type="entry name" value="Cysteine-rich domain"/>
    <property type="match status" value="1"/>
</dbReference>
<dbReference type="InterPro" id="IPR004146">
    <property type="entry name" value="DC1"/>
</dbReference>
<dbReference type="Pfam" id="PF03107">
    <property type="entry name" value="C1_2"/>
    <property type="match status" value="1"/>
</dbReference>
<name>A0A7I4D8Y4_PHYPA</name>
<feature type="domain" description="DC1" evidence="3">
    <location>
        <begin position="172"/>
        <end position="216"/>
    </location>
</feature>
<dbReference type="EnsemblPlants" id="Pp3c3_18190V3.2">
    <property type="protein sequence ID" value="Pp3c3_18190V3.2"/>
    <property type="gene ID" value="Pp3c3_18190"/>
</dbReference>
<evidence type="ECO:0000256" key="2">
    <source>
        <dbReference type="SAM" id="MobiDB-lite"/>
    </source>
</evidence>
<evidence type="ECO:0000259" key="3">
    <source>
        <dbReference type="Pfam" id="PF03107"/>
    </source>
</evidence>
<feature type="region of interest" description="Disordered" evidence="2">
    <location>
        <begin position="223"/>
        <end position="244"/>
    </location>
</feature>
<keyword evidence="1" id="KW-0677">Repeat</keyword>
<dbReference type="EMBL" id="ABEU02000003">
    <property type="status" value="NOT_ANNOTATED_CDS"/>
    <property type="molecule type" value="Genomic_DNA"/>
</dbReference>
<keyword evidence="5" id="KW-1185">Reference proteome</keyword>
<feature type="compositionally biased region" description="Basic and acidic residues" evidence="2">
    <location>
        <begin position="234"/>
        <end position="244"/>
    </location>
</feature>
<reference evidence="4" key="3">
    <citation type="submission" date="2020-12" db="UniProtKB">
        <authorList>
            <consortium name="EnsemblPlants"/>
        </authorList>
    </citation>
    <scope>IDENTIFICATION</scope>
</reference>
<evidence type="ECO:0000313" key="4">
    <source>
        <dbReference type="EnsemblPlants" id="Pp3c3_18190V3.2"/>
    </source>
</evidence>
<organism evidence="4 5">
    <name type="scientific">Physcomitrium patens</name>
    <name type="common">Spreading-leaved earth moss</name>
    <name type="synonym">Physcomitrella patens</name>
    <dbReference type="NCBI Taxonomy" id="3218"/>
    <lineage>
        <taxon>Eukaryota</taxon>
        <taxon>Viridiplantae</taxon>
        <taxon>Streptophyta</taxon>
        <taxon>Embryophyta</taxon>
        <taxon>Bryophyta</taxon>
        <taxon>Bryophytina</taxon>
        <taxon>Bryopsida</taxon>
        <taxon>Funariidae</taxon>
        <taxon>Funariales</taxon>
        <taxon>Funariaceae</taxon>
        <taxon>Physcomitrium</taxon>
    </lineage>
</organism>
<feature type="compositionally biased region" description="Basic and acidic residues" evidence="2">
    <location>
        <begin position="110"/>
        <end position="119"/>
    </location>
</feature>
<dbReference type="AlphaFoldDB" id="A0A7I4D8Y4"/>
<dbReference type="Gramene" id="Pp3c3_18190V3.2">
    <property type="protein sequence ID" value="Pp3c3_18190V3.2"/>
    <property type="gene ID" value="Pp3c3_18190"/>
</dbReference>
<dbReference type="InParanoid" id="A0A7I4D8Y4"/>
<reference evidence="4 5" key="2">
    <citation type="journal article" date="2018" name="Plant J.">
        <title>The Physcomitrella patens chromosome-scale assembly reveals moss genome structure and evolution.</title>
        <authorList>
            <person name="Lang D."/>
            <person name="Ullrich K.K."/>
            <person name="Murat F."/>
            <person name="Fuchs J."/>
            <person name="Jenkins J."/>
            <person name="Haas F.B."/>
            <person name="Piednoel M."/>
            <person name="Gundlach H."/>
            <person name="Van Bel M."/>
            <person name="Meyberg R."/>
            <person name="Vives C."/>
            <person name="Morata J."/>
            <person name="Symeonidi A."/>
            <person name="Hiss M."/>
            <person name="Muchero W."/>
            <person name="Kamisugi Y."/>
            <person name="Saleh O."/>
            <person name="Blanc G."/>
            <person name="Decker E.L."/>
            <person name="van Gessel N."/>
            <person name="Grimwood J."/>
            <person name="Hayes R.D."/>
            <person name="Graham S.W."/>
            <person name="Gunter L.E."/>
            <person name="McDaniel S.F."/>
            <person name="Hoernstein S.N.W."/>
            <person name="Larsson A."/>
            <person name="Li F.W."/>
            <person name="Perroud P.F."/>
            <person name="Phillips J."/>
            <person name="Ranjan P."/>
            <person name="Rokshar D.S."/>
            <person name="Rothfels C.J."/>
            <person name="Schneider L."/>
            <person name="Shu S."/>
            <person name="Stevenson D.W."/>
            <person name="Thummler F."/>
            <person name="Tillich M."/>
            <person name="Villarreal Aguilar J.C."/>
            <person name="Widiez T."/>
            <person name="Wong G.K."/>
            <person name="Wymore A."/>
            <person name="Zhang Y."/>
            <person name="Zimmer A.D."/>
            <person name="Quatrano R.S."/>
            <person name="Mayer K.F.X."/>
            <person name="Goodstein D."/>
            <person name="Casacuberta J.M."/>
            <person name="Vandepoele K."/>
            <person name="Reski R."/>
            <person name="Cuming A.C."/>
            <person name="Tuskan G.A."/>
            <person name="Maumus F."/>
            <person name="Salse J."/>
            <person name="Schmutz J."/>
            <person name="Rensing S.A."/>
        </authorList>
    </citation>
    <scope>NUCLEOTIDE SEQUENCE [LARGE SCALE GENOMIC DNA]</scope>
    <source>
        <strain evidence="4 5">cv. Gransden 2004</strain>
    </source>
</reference>
<protein>
    <recommendedName>
        <fullName evidence="3">DC1 domain-containing protein</fullName>
    </recommendedName>
</protein>
<feature type="compositionally biased region" description="Polar residues" evidence="2">
    <location>
        <begin position="88"/>
        <end position="109"/>
    </location>
</feature>
<evidence type="ECO:0000313" key="5">
    <source>
        <dbReference type="Proteomes" id="UP000006727"/>
    </source>
</evidence>
<accession>A0A7I4D8Y4</accession>
<evidence type="ECO:0000256" key="1">
    <source>
        <dbReference type="ARBA" id="ARBA00022737"/>
    </source>
</evidence>
<dbReference type="InterPro" id="IPR046349">
    <property type="entry name" value="C1-like_sf"/>
</dbReference>
<sequence>MLDTSLFGNEDTESILEERDCGFKSSVHALNLLACDADDKSRDFFKLTISGWRHRNKPEPQASTEVAPLQESISKSLMESTVEEDTCPPQQATGQPSTGKDCDPSQQQPQEKEIRFSDHPEHELVLTPENYFKDIYDAICDACNMSVRDAKWTCNYFVHAACAKLPRTFQHPSHPKHTVELRKLSYLELKICDVCKGSICRFLRYHCAQCDFDAHLASIQGEVGQEDSNPPEQASKDETQRRSKESGIHLSTWVSLWSNIWHTWNRKINNKHSCMHFNSIQPDRALRSW</sequence>
<feature type="region of interest" description="Disordered" evidence="2">
    <location>
        <begin position="77"/>
        <end position="119"/>
    </location>
</feature>
<gene>
    <name evidence="4" type="primary">LOC112280234</name>
</gene>
<proteinExistence type="predicted"/>